<dbReference type="AlphaFoldDB" id="A0A3N4KRU3"/>
<dbReference type="Pfam" id="PF16983">
    <property type="entry name" value="MFS_MOT1"/>
    <property type="match status" value="2"/>
</dbReference>
<dbReference type="OrthoDB" id="5402974at2759"/>
<keyword evidence="1" id="KW-1133">Transmembrane helix</keyword>
<dbReference type="EMBL" id="ML119123">
    <property type="protein sequence ID" value="RPB13324.1"/>
    <property type="molecule type" value="Genomic_DNA"/>
</dbReference>
<dbReference type="STRING" id="1392247.A0A3N4KRU3"/>
<dbReference type="InParanoid" id="A0A3N4KRU3"/>
<keyword evidence="3" id="KW-1185">Reference proteome</keyword>
<accession>A0A3N4KRU3</accession>
<protein>
    <recommendedName>
        <fullName evidence="4">Sulfate transporter</fullName>
    </recommendedName>
</protein>
<feature type="transmembrane region" description="Helical" evidence="1">
    <location>
        <begin position="52"/>
        <end position="72"/>
    </location>
</feature>
<keyword evidence="1" id="KW-0472">Membrane</keyword>
<feature type="transmembrane region" description="Helical" evidence="1">
    <location>
        <begin position="178"/>
        <end position="196"/>
    </location>
</feature>
<gene>
    <name evidence="2" type="ORF">P167DRAFT_604947</name>
</gene>
<evidence type="ECO:0008006" key="4">
    <source>
        <dbReference type="Google" id="ProtNLM"/>
    </source>
</evidence>
<evidence type="ECO:0000313" key="3">
    <source>
        <dbReference type="Proteomes" id="UP000277580"/>
    </source>
</evidence>
<dbReference type="Proteomes" id="UP000277580">
    <property type="component" value="Unassembled WGS sequence"/>
</dbReference>
<evidence type="ECO:0000313" key="2">
    <source>
        <dbReference type="EMBL" id="RPB13324.1"/>
    </source>
</evidence>
<proteinExistence type="predicted"/>
<dbReference type="PANTHER" id="PTHR31970:SF9">
    <property type="entry name" value="MOLYBDATE TRANSPORTER 2"/>
    <property type="match status" value="1"/>
</dbReference>
<organism evidence="2 3">
    <name type="scientific">Morchella conica CCBAS932</name>
    <dbReference type="NCBI Taxonomy" id="1392247"/>
    <lineage>
        <taxon>Eukaryota</taxon>
        <taxon>Fungi</taxon>
        <taxon>Dikarya</taxon>
        <taxon>Ascomycota</taxon>
        <taxon>Pezizomycotina</taxon>
        <taxon>Pezizomycetes</taxon>
        <taxon>Pezizales</taxon>
        <taxon>Morchellaceae</taxon>
        <taxon>Morchella</taxon>
    </lineage>
</organism>
<dbReference type="GO" id="GO:0015098">
    <property type="term" value="F:molybdate ion transmembrane transporter activity"/>
    <property type="evidence" value="ECO:0007669"/>
    <property type="project" value="InterPro"/>
</dbReference>
<sequence>MPSIIQSMKYNWRTLFNDPFGEIAGSLGDLGTLIPVMTALTASGNISLTSTLLFSGISNIVSGAFFGIPLVVQPMSAIASISLSRGLKREETMAAGLGVATVVLLLSITGGLSRVSSTIPTPIIKGIQVGAGLSLCLNAGSLLAGLDYDSNQWDDNLLWTAGAFILLYGTSRMPRFPVALVLFFVGIVLALIKLISDEGKLPEFGMWWPFIPLIPRPQDFTNGFGAAGVGQIPLTILNSIIAVKYLSEDLLPNRPAPSITGLGISVGLMNLTGCWFGAMPVCHGSGGLAAQYRFGARSGASVIVFGLFKIGFGIMFGNSLTELLQKFPKCILGVMVFAAGMELVSVAENLNVSARDLITHAPSASITPSATTAPSSTISSWRGLTERDKKERFLIMTVTAAAMIALQNAFVGFAAGFLVWALIRLQDKVEDLRPSRIGSMMDENTPLLRN</sequence>
<feature type="transmembrane region" description="Helical" evidence="1">
    <location>
        <begin position="259"/>
        <end position="278"/>
    </location>
</feature>
<feature type="transmembrane region" description="Helical" evidence="1">
    <location>
        <begin position="92"/>
        <end position="112"/>
    </location>
</feature>
<feature type="transmembrane region" description="Helical" evidence="1">
    <location>
        <begin position="393"/>
        <end position="423"/>
    </location>
</feature>
<evidence type="ECO:0000256" key="1">
    <source>
        <dbReference type="SAM" id="Phobius"/>
    </source>
</evidence>
<feature type="transmembrane region" description="Helical" evidence="1">
    <location>
        <begin position="330"/>
        <end position="347"/>
    </location>
</feature>
<dbReference type="InterPro" id="IPR031563">
    <property type="entry name" value="MOT1/MOT2"/>
</dbReference>
<name>A0A3N4KRU3_9PEZI</name>
<reference evidence="2 3" key="1">
    <citation type="journal article" date="2018" name="Nat. Ecol. Evol.">
        <title>Pezizomycetes genomes reveal the molecular basis of ectomycorrhizal truffle lifestyle.</title>
        <authorList>
            <person name="Murat C."/>
            <person name="Payen T."/>
            <person name="Noel B."/>
            <person name="Kuo A."/>
            <person name="Morin E."/>
            <person name="Chen J."/>
            <person name="Kohler A."/>
            <person name="Krizsan K."/>
            <person name="Balestrini R."/>
            <person name="Da Silva C."/>
            <person name="Montanini B."/>
            <person name="Hainaut M."/>
            <person name="Levati E."/>
            <person name="Barry K.W."/>
            <person name="Belfiori B."/>
            <person name="Cichocki N."/>
            <person name="Clum A."/>
            <person name="Dockter R.B."/>
            <person name="Fauchery L."/>
            <person name="Guy J."/>
            <person name="Iotti M."/>
            <person name="Le Tacon F."/>
            <person name="Lindquist E.A."/>
            <person name="Lipzen A."/>
            <person name="Malagnac F."/>
            <person name="Mello A."/>
            <person name="Molinier V."/>
            <person name="Miyauchi S."/>
            <person name="Poulain J."/>
            <person name="Riccioni C."/>
            <person name="Rubini A."/>
            <person name="Sitrit Y."/>
            <person name="Splivallo R."/>
            <person name="Traeger S."/>
            <person name="Wang M."/>
            <person name="Zifcakova L."/>
            <person name="Wipf D."/>
            <person name="Zambonelli A."/>
            <person name="Paolocci F."/>
            <person name="Nowrousian M."/>
            <person name="Ottonello S."/>
            <person name="Baldrian P."/>
            <person name="Spatafora J.W."/>
            <person name="Henrissat B."/>
            <person name="Nagy L.G."/>
            <person name="Aury J.M."/>
            <person name="Wincker P."/>
            <person name="Grigoriev I.V."/>
            <person name="Bonfante P."/>
            <person name="Martin F.M."/>
        </authorList>
    </citation>
    <scope>NUCLEOTIDE SEQUENCE [LARGE SCALE GENOMIC DNA]</scope>
    <source>
        <strain evidence="2 3">CCBAS932</strain>
    </source>
</reference>
<dbReference type="PANTHER" id="PTHR31970">
    <property type="match status" value="1"/>
</dbReference>
<feature type="transmembrane region" description="Helical" evidence="1">
    <location>
        <begin position="298"/>
        <end position="318"/>
    </location>
</feature>
<keyword evidence="1" id="KW-0812">Transmembrane</keyword>